<accession>A0A7K4MRY0</accession>
<evidence type="ECO:0000313" key="2">
    <source>
        <dbReference type="Proteomes" id="UP000523105"/>
    </source>
</evidence>
<protein>
    <submittedName>
        <fullName evidence="1">Uncharacterized protein</fullName>
    </submittedName>
</protein>
<dbReference type="Proteomes" id="UP000523105">
    <property type="component" value="Unassembled WGS sequence"/>
</dbReference>
<gene>
    <name evidence="1" type="ORF">HX837_08035</name>
</gene>
<sequence>MEKNDNYFDDKSESEKMRNVANMVNDIVNVKPDETLITGDADVVETEELPEPEVNPLVELVGKAISAGKPKGFFMQGVQTDDNPKL</sequence>
<dbReference type="AlphaFoldDB" id="A0A7K4MRY0"/>
<evidence type="ECO:0000313" key="1">
    <source>
        <dbReference type="EMBL" id="NWJ44129.1"/>
    </source>
</evidence>
<name>A0A7K4MRY0_9ARCH</name>
<reference evidence="1 2" key="1">
    <citation type="journal article" date="2019" name="Environ. Microbiol.">
        <title>Genomics insights into ecotype formation of ammonia-oxidizing archaea in the deep ocean.</title>
        <authorList>
            <person name="Wang Y."/>
            <person name="Huang J.M."/>
            <person name="Cui G.J."/>
            <person name="Nunoura T."/>
            <person name="Takaki Y."/>
            <person name="Li W.L."/>
            <person name="Li J."/>
            <person name="Gao Z.M."/>
            <person name="Takai K."/>
            <person name="Zhang A.Q."/>
            <person name="Stepanauskas R."/>
        </authorList>
    </citation>
    <scope>NUCLEOTIDE SEQUENCE [LARGE SCALE GENOMIC DNA]</scope>
    <source>
        <strain evidence="1 2">L15b</strain>
    </source>
</reference>
<comment type="caution">
    <text evidence="1">The sequence shown here is derived from an EMBL/GenBank/DDBJ whole genome shotgun (WGS) entry which is preliminary data.</text>
</comment>
<proteinExistence type="predicted"/>
<dbReference type="EMBL" id="JACASV010000120">
    <property type="protein sequence ID" value="NWJ44129.1"/>
    <property type="molecule type" value="Genomic_DNA"/>
</dbReference>
<organism evidence="1 2">
    <name type="scientific">Marine Group I thaumarchaeote</name>
    <dbReference type="NCBI Taxonomy" id="2511932"/>
    <lineage>
        <taxon>Archaea</taxon>
        <taxon>Nitrososphaerota</taxon>
        <taxon>Marine Group I</taxon>
    </lineage>
</organism>